<dbReference type="AlphaFoldDB" id="A0AAV8ZV88"/>
<protein>
    <submittedName>
        <fullName evidence="1">Uncharacterized protein</fullName>
    </submittedName>
</protein>
<dbReference type="Proteomes" id="UP001162156">
    <property type="component" value="Unassembled WGS sequence"/>
</dbReference>
<evidence type="ECO:0000313" key="1">
    <source>
        <dbReference type="EMBL" id="KAJ8971882.1"/>
    </source>
</evidence>
<dbReference type="EMBL" id="JANEYF010000147">
    <property type="protein sequence ID" value="KAJ8971882.1"/>
    <property type="molecule type" value="Genomic_DNA"/>
</dbReference>
<accession>A0AAV8ZV88</accession>
<comment type="caution">
    <text evidence="1">The sequence shown here is derived from an EMBL/GenBank/DDBJ whole genome shotgun (WGS) entry which is preliminary data.</text>
</comment>
<keyword evidence="2" id="KW-1185">Reference proteome</keyword>
<proteinExistence type="predicted"/>
<name>A0AAV8ZV88_9CUCU</name>
<evidence type="ECO:0000313" key="2">
    <source>
        <dbReference type="Proteomes" id="UP001162156"/>
    </source>
</evidence>
<sequence length="132" mass="15511">MPLFSTDTFYKSQMFLKLANTMDKFLLMDKLEGRRNWTSWKFDIDLQLSINKVKKIVTGELKMPVPLDDGADEVSRRYITSLKIYEDSDAMVKYIIGCSVRPEAKQHILTCNSGMEMWEYYTVYINRRMNVG</sequence>
<gene>
    <name evidence="1" type="ORF">NQ314_000495</name>
</gene>
<organism evidence="1 2">
    <name type="scientific">Rhamnusium bicolor</name>
    <dbReference type="NCBI Taxonomy" id="1586634"/>
    <lineage>
        <taxon>Eukaryota</taxon>
        <taxon>Metazoa</taxon>
        <taxon>Ecdysozoa</taxon>
        <taxon>Arthropoda</taxon>
        <taxon>Hexapoda</taxon>
        <taxon>Insecta</taxon>
        <taxon>Pterygota</taxon>
        <taxon>Neoptera</taxon>
        <taxon>Endopterygota</taxon>
        <taxon>Coleoptera</taxon>
        <taxon>Polyphaga</taxon>
        <taxon>Cucujiformia</taxon>
        <taxon>Chrysomeloidea</taxon>
        <taxon>Cerambycidae</taxon>
        <taxon>Lepturinae</taxon>
        <taxon>Rhagiini</taxon>
        <taxon>Rhamnusium</taxon>
    </lineage>
</organism>
<reference evidence="1" key="1">
    <citation type="journal article" date="2023" name="Insect Mol. Biol.">
        <title>Genome sequencing provides insights into the evolution of gene families encoding plant cell wall-degrading enzymes in longhorned beetles.</title>
        <authorList>
            <person name="Shin N.R."/>
            <person name="Okamura Y."/>
            <person name="Kirsch R."/>
            <person name="Pauchet Y."/>
        </authorList>
    </citation>
    <scope>NUCLEOTIDE SEQUENCE</scope>
    <source>
        <strain evidence="1">RBIC_L_NR</strain>
    </source>
</reference>